<comment type="caution">
    <text evidence="8">The sequence shown here is derived from an EMBL/GenBank/DDBJ whole genome shotgun (WGS) entry which is preliminary data.</text>
</comment>
<feature type="domain" description="Glycoside hydrolase family 5" evidence="7">
    <location>
        <begin position="121"/>
        <end position="352"/>
    </location>
</feature>
<protein>
    <submittedName>
        <fullName evidence="8">Glycoside hydrolase family 5 protein</fullName>
    </submittedName>
</protein>
<dbReference type="InterPro" id="IPR050386">
    <property type="entry name" value="Glycosyl_hydrolase_5"/>
</dbReference>
<evidence type="ECO:0000256" key="1">
    <source>
        <dbReference type="ARBA" id="ARBA00005641"/>
    </source>
</evidence>
<dbReference type="EMBL" id="WHVB01000002">
    <property type="protein sequence ID" value="KAF8486166.1"/>
    <property type="molecule type" value="Genomic_DNA"/>
</dbReference>
<name>A0A9P5TD97_9AGAM</name>
<dbReference type="GO" id="GO:0009251">
    <property type="term" value="P:glucan catabolic process"/>
    <property type="evidence" value="ECO:0007669"/>
    <property type="project" value="TreeGrafter"/>
</dbReference>
<reference evidence="8" key="2">
    <citation type="journal article" date="2020" name="Nat. Commun.">
        <title>Large-scale genome sequencing of mycorrhizal fungi provides insights into the early evolution of symbiotic traits.</title>
        <authorList>
            <person name="Miyauchi S."/>
            <person name="Kiss E."/>
            <person name="Kuo A."/>
            <person name="Drula E."/>
            <person name="Kohler A."/>
            <person name="Sanchez-Garcia M."/>
            <person name="Morin E."/>
            <person name="Andreopoulos B."/>
            <person name="Barry K.W."/>
            <person name="Bonito G."/>
            <person name="Buee M."/>
            <person name="Carver A."/>
            <person name="Chen C."/>
            <person name="Cichocki N."/>
            <person name="Clum A."/>
            <person name="Culley D."/>
            <person name="Crous P.W."/>
            <person name="Fauchery L."/>
            <person name="Girlanda M."/>
            <person name="Hayes R.D."/>
            <person name="Keri Z."/>
            <person name="LaButti K."/>
            <person name="Lipzen A."/>
            <person name="Lombard V."/>
            <person name="Magnuson J."/>
            <person name="Maillard F."/>
            <person name="Murat C."/>
            <person name="Nolan M."/>
            <person name="Ohm R.A."/>
            <person name="Pangilinan J."/>
            <person name="Pereira M.F."/>
            <person name="Perotto S."/>
            <person name="Peter M."/>
            <person name="Pfister S."/>
            <person name="Riley R."/>
            <person name="Sitrit Y."/>
            <person name="Stielow J.B."/>
            <person name="Szollosi G."/>
            <person name="Zifcakova L."/>
            <person name="Stursova M."/>
            <person name="Spatafora J.W."/>
            <person name="Tedersoo L."/>
            <person name="Vaario L.M."/>
            <person name="Yamada A."/>
            <person name="Yan M."/>
            <person name="Wang P."/>
            <person name="Xu J."/>
            <person name="Bruns T."/>
            <person name="Baldrian P."/>
            <person name="Vilgalys R."/>
            <person name="Dunand C."/>
            <person name="Henrissat B."/>
            <person name="Grigoriev I.V."/>
            <person name="Hibbett D."/>
            <person name="Nagy L.G."/>
            <person name="Martin F.M."/>
        </authorList>
    </citation>
    <scope>NUCLEOTIDE SEQUENCE</scope>
    <source>
        <strain evidence="8">Prilba</strain>
    </source>
</reference>
<accession>A0A9P5TD97</accession>
<evidence type="ECO:0000256" key="3">
    <source>
        <dbReference type="ARBA" id="ARBA00023295"/>
    </source>
</evidence>
<dbReference type="GO" id="GO:0005576">
    <property type="term" value="C:extracellular region"/>
    <property type="evidence" value="ECO:0007669"/>
    <property type="project" value="TreeGrafter"/>
</dbReference>
<sequence>MWWSIALLLGLATAPALAAQSQCRLVLSPATVRPSPPAPSVNSHGPHNPTPVSTSTPTPTPFVPFAYGSVPIRGVNLGGWFVLEPWITPSIFINTNNDAIVDEFTFGQMQNYQAALDVLVQHWNTWLTEEDFIAIAAAGLTHVRIPVGYWSVPSNISVSPHIPGAWPYIQRAVTWARAHGLHTIIDLHGAPGSQNGYDNSGQRTSSPQWALDPANVNATLAIIEVLASQLGPMVDAIELLNEVAGFLGSAWDSAVRDYWTRGYEVVRQAAGDNVVVVVGDAFEGVDNWQGFFPNAESNRVMMDYHEYQIFSDPELARTEDQHIQFVCQSTLPTLATFASNNMWTVSGEWSTSITDCALWLNGRGVGARWDGSIGGGGTVFGSCDGFTGNWSTFSQDYMTYMRKYWEVQVELGEAIQGWIYWTWKTESADEWSYQKGIEGGWIPQDPSQRLYPGLCNG</sequence>
<feature type="chain" id="PRO_5040133829" evidence="6">
    <location>
        <begin position="19"/>
        <end position="457"/>
    </location>
</feature>
<comment type="similarity">
    <text evidence="1 4">Belongs to the glycosyl hydrolase 5 (cellulase A) family.</text>
</comment>
<dbReference type="InterPro" id="IPR001547">
    <property type="entry name" value="Glyco_hydro_5"/>
</dbReference>
<reference evidence="8" key="1">
    <citation type="submission" date="2019-10" db="EMBL/GenBank/DDBJ databases">
        <authorList>
            <consortium name="DOE Joint Genome Institute"/>
            <person name="Kuo A."/>
            <person name="Miyauchi S."/>
            <person name="Kiss E."/>
            <person name="Drula E."/>
            <person name="Kohler A."/>
            <person name="Sanchez-Garcia M."/>
            <person name="Andreopoulos B."/>
            <person name="Barry K.W."/>
            <person name="Bonito G."/>
            <person name="Buee M."/>
            <person name="Carver A."/>
            <person name="Chen C."/>
            <person name="Cichocki N."/>
            <person name="Clum A."/>
            <person name="Culley D."/>
            <person name="Crous P.W."/>
            <person name="Fauchery L."/>
            <person name="Girlanda M."/>
            <person name="Hayes R."/>
            <person name="Keri Z."/>
            <person name="LaButti K."/>
            <person name="Lipzen A."/>
            <person name="Lombard V."/>
            <person name="Magnuson J."/>
            <person name="Maillard F."/>
            <person name="Morin E."/>
            <person name="Murat C."/>
            <person name="Nolan M."/>
            <person name="Ohm R."/>
            <person name="Pangilinan J."/>
            <person name="Pereira M."/>
            <person name="Perotto S."/>
            <person name="Peter M."/>
            <person name="Riley R."/>
            <person name="Sitrit Y."/>
            <person name="Stielow B."/>
            <person name="Szollosi G."/>
            <person name="Zifcakova L."/>
            <person name="Stursova M."/>
            <person name="Spatafora J.W."/>
            <person name="Tedersoo L."/>
            <person name="Vaario L.-M."/>
            <person name="Yamada A."/>
            <person name="Yan M."/>
            <person name="Wang P."/>
            <person name="Xu J."/>
            <person name="Bruns T."/>
            <person name="Baldrian P."/>
            <person name="Vilgalys R."/>
            <person name="Henrissat B."/>
            <person name="Grigoriev I.V."/>
            <person name="Hibbett D."/>
            <person name="Nagy L.G."/>
            <person name="Martin F.M."/>
        </authorList>
    </citation>
    <scope>NUCLEOTIDE SEQUENCE</scope>
    <source>
        <strain evidence="8">Prilba</strain>
    </source>
</reference>
<dbReference type="Proteomes" id="UP000759537">
    <property type="component" value="Unassembled WGS sequence"/>
</dbReference>
<organism evidence="8 9">
    <name type="scientific">Russula ochroleuca</name>
    <dbReference type="NCBI Taxonomy" id="152965"/>
    <lineage>
        <taxon>Eukaryota</taxon>
        <taxon>Fungi</taxon>
        <taxon>Dikarya</taxon>
        <taxon>Basidiomycota</taxon>
        <taxon>Agaricomycotina</taxon>
        <taxon>Agaricomycetes</taxon>
        <taxon>Russulales</taxon>
        <taxon>Russulaceae</taxon>
        <taxon>Russula</taxon>
    </lineage>
</organism>
<evidence type="ECO:0000313" key="8">
    <source>
        <dbReference type="EMBL" id="KAF8486166.1"/>
    </source>
</evidence>
<keyword evidence="3 4" id="KW-0326">Glycosidase</keyword>
<dbReference type="PANTHER" id="PTHR31297:SF42">
    <property type="entry name" value="GLYCOSIDE HYDROLASE FAMILY 5 DOMAIN-CONTAINING PROTEIN"/>
    <property type="match status" value="1"/>
</dbReference>
<dbReference type="GO" id="GO:0009986">
    <property type="term" value="C:cell surface"/>
    <property type="evidence" value="ECO:0007669"/>
    <property type="project" value="TreeGrafter"/>
</dbReference>
<gene>
    <name evidence="8" type="ORF">DFH94DRAFT_711107</name>
</gene>
<keyword evidence="9" id="KW-1185">Reference proteome</keyword>
<evidence type="ECO:0000313" key="9">
    <source>
        <dbReference type="Proteomes" id="UP000759537"/>
    </source>
</evidence>
<evidence type="ECO:0000256" key="6">
    <source>
        <dbReference type="SAM" id="SignalP"/>
    </source>
</evidence>
<dbReference type="Gene3D" id="3.20.20.80">
    <property type="entry name" value="Glycosidases"/>
    <property type="match status" value="1"/>
</dbReference>
<dbReference type="InterPro" id="IPR017853">
    <property type="entry name" value="GH"/>
</dbReference>
<evidence type="ECO:0000259" key="7">
    <source>
        <dbReference type="Pfam" id="PF00150"/>
    </source>
</evidence>
<feature type="signal peptide" evidence="6">
    <location>
        <begin position="1"/>
        <end position="18"/>
    </location>
</feature>
<evidence type="ECO:0000256" key="4">
    <source>
        <dbReference type="RuleBase" id="RU361153"/>
    </source>
</evidence>
<evidence type="ECO:0000256" key="2">
    <source>
        <dbReference type="ARBA" id="ARBA00022801"/>
    </source>
</evidence>
<feature type="region of interest" description="Disordered" evidence="5">
    <location>
        <begin position="36"/>
        <end position="57"/>
    </location>
</feature>
<proteinExistence type="inferred from homology"/>
<dbReference type="AlphaFoldDB" id="A0A9P5TD97"/>
<dbReference type="Pfam" id="PF00150">
    <property type="entry name" value="Cellulase"/>
    <property type="match status" value="1"/>
</dbReference>
<dbReference type="SUPFAM" id="SSF51445">
    <property type="entry name" value="(Trans)glycosidases"/>
    <property type="match status" value="1"/>
</dbReference>
<dbReference type="GO" id="GO:0008422">
    <property type="term" value="F:beta-glucosidase activity"/>
    <property type="evidence" value="ECO:0007669"/>
    <property type="project" value="TreeGrafter"/>
</dbReference>
<keyword evidence="2 4" id="KW-0378">Hydrolase</keyword>
<keyword evidence="6" id="KW-0732">Signal</keyword>
<dbReference type="PANTHER" id="PTHR31297">
    <property type="entry name" value="GLUCAN ENDO-1,6-BETA-GLUCOSIDASE B"/>
    <property type="match status" value="1"/>
</dbReference>
<evidence type="ECO:0000256" key="5">
    <source>
        <dbReference type="SAM" id="MobiDB-lite"/>
    </source>
</evidence>
<dbReference type="OrthoDB" id="62120at2759"/>